<accession>A0A419W6F1</accession>
<gene>
    <name evidence="7" type="primary">pgl</name>
    <name evidence="9" type="ORF">BC643_1375</name>
</gene>
<feature type="domain" description="Glucosamine/galactosamine-6-phosphate isomerase" evidence="8">
    <location>
        <begin position="13"/>
        <end position="229"/>
    </location>
</feature>
<evidence type="ECO:0000259" key="8">
    <source>
        <dbReference type="Pfam" id="PF01182"/>
    </source>
</evidence>
<dbReference type="Proteomes" id="UP000283387">
    <property type="component" value="Unassembled WGS sequence"/>
</dbReference>
<evidence type="ECO:0000256" key="1">
    <source>
        <dbReference type="ARBA" id="ARBA00000832"/>
    </source>
</evidence>
<dbReference type="AlphaFoldDB" id="A0A419W6F1"/>
<dbReference type="InterPro" id="IPR005900">
    <property type="entry name" value="6-phosphogluconolactonase_DevB"/>
</dbReference>
<reference evidence="9 10" key="1">
    <citation type="submission" date="2018-09" db="EMBL/GenBank/DDBJ databases">
        <title>Genomic Encyclopedia of Archaeal and Bacterial Type Strains, Phase II (KMG-II): from individual species to whole genera.</title>
        <authorList>
            <person name="Goeker M."/>
        </authorList>
    </citation>
    <scope>NUCLEOTIDE SEQUENCE [LARGE SCALE GENOMIC DNA]</scope>
    <source>
        <strain evidence="9 10">DSM 27148</strain>
    </source>
</reference>
<evidence type="ECO:0000256" key="5">
    <source>
        <dbReference type="ARBA" id="ARBA00013198"/>
    </source>
</evidence>
<dbReference type="RefSeq" id="WP_120272366.1">
    <property type="nucleotide sequence ID" value="NZ_RAPN01000001.1"/>
</dbReference>
<dbReference type="OrthoDB" id="9810967at2"/>
<name>A0A419W6F1_9BACT</name>
<dbReference type="Gene3D" id="3.40.50.1360">
    <property type="match status" value="1"/>
</dbReference>
<evidence type="ECO:0000256" key="6">
    <source>
        <dbReference type="ARBA" id="ARBA00020337"/>
    </source>
</evidence>
<evidence type="ECO:0000256" key="7">
    <source>
        <dbReference type="RuleBase" id="RU365095"/>
    </source>
</evidence>
<dbReference type="UniPathway" id="UPA00115">
    <property type="reaction ID" value="UER00409"/>
</dbReference>
<organism evidence="9 10">
    <name type="scientific">Mangrovibacterium diazotrophicum</name>
    <dbReference type="NCBI Taxonomy" id="1261403"/>
    <lineage>
        <taxon>Bacteria</taxon>
        <taxon>Pseudomonadati</taxon>
        <taxon>Bacteroidota</taxon>
        <taxon>Bacteroidia</taxon>
        <taxon>Marinilabiliales</taxon>
        <taxon>Prolixibacteraceae</taxon>
        <taxon>Mangrovibacterium</taxon>
    </lineage>
</organism>
<keyword evidence="10" id="KW-1185">Reference proteome</keyword>
<dbReference type="EC" id="3.1.1.31" evidence="5 7"/>
<comment type="similarity">
    <text evidence="4 7">Belongs to the glucosamine/galactosamine-6-phosphate isomerase family. 6-phosphogluconolactonase subfamily.</text>
</comment>
<dbReference type="PANTHER" id="PTHR11054:SF0">
    <property type="entry name" value="6-PHOSPHOGLUCONOLACTONASE"/>
    <property type="match status" value="1"/>
</dbReference>
<proteinExistence type="inferred from homology"/>
<comment type="catalytic activity">
    <reaction evidence="1 7">
        <text>6-phospho-D-glucono-1,5-lactone + H2O = 6-phospho-D-gluconate + H(+)</text>
        <dbReference type="Rhea" id="RHEA:12556"/>
        <dbReference type="ChEBI" id="CHEBI:15377"/>
        <dbReference type="ChEBI" id="CHEBI:15378"/>
        <dbReference type="ChEBI" id="CHEBI:57955"/>
        <dbReference type="ChEBI" id="CHEBI:58759"/>
        <dbReference type="EC" id="3.1.1.31"/>
    </reaction>
</comment>
<dbReference type="InterPro" id="IPR006148">
    <property type="entry name" value="Glc/Gal-6P_isomerase"/>
</dbReference>
<dbReference type="GO" id="GO:0005975">
    <property type="term" value="P:carbohydrate metabolic process"/>
    <property type="evidence" value="ECO:0007669"/>
    <property type="project" value="UniProtKB-UniRule"/>
</dbReference>
<dbReference type="PANTHER" id="PTHR11054">
    <property type="entry name" value="6-PHOSPHOGLUCONOLACTONASE"/>
    <property type="match status" value="1"/>
</dbReference>
<dbReference type="EMBL" id="RAPN01000001">
    <property type="protein sequence ID" value="RKD91026.1"/>
    <property type="molecule type" value="Genomic_DNA"/>
</dbReference>
<comment type="pathway">
    <text evidence="3 7">Carbohydrate degradation; pentose phosphate pathway; D-ribulose 5-phosphate from D-glucose 6-phosphate (oxidative stage): step 2/3.</text>
</comment>
<evidence type="ECO:0000256" key="3">
    <source>
        <dbReference type="ARBA" id="ARBA00004961"/>
    </source>
</evidence>
<dbReference type="Pfam" id="PF01182">
    <property type="entry name" value="Glucosamine_iso"/>
    <property type="match status" value="1"/>
</dbReference>
<evidence type="ECO:0000256" key="2">
    <source>
        <dbReference type="ARBA" id="ARBA00002681"/>
    </source>
</evidence>
<dbReference type="SUPFAM" id="SSF100950">
    <property type="entry name" value="NagB/RpiA/CoA transferase-like"/>
    <property type="match status" value="1"/>
</dbReference>
<comment type="caution">
    <text evidence="9">The sequence shown here is derived from an EMBL/GenBank/DDBJ whole genome shotgun (WGS) entry which is preliminary data.</text>
</comment>
<comment type="function">
    <text evidence="2 7">Hydrolysis of 6-phosphogluconolactone to 6-phosphogluconate.</text>
</comment>
<evidence type="ECO:0000313" key="10">
    <source>
        <dbReference type="Proteomes" id="UP000283387"/>
    </source>
</evidence>
<evidence type="ECO:0000256" key="4">
    <source>
        <dbReference type="ARBA" id="ARBA00010662"/>
    </source>
</evidence>
<evidence type="ECO:0000313" key="9">
    <source>
        <dbReference type="EMBL" id="RKD91026.1"/>
    </source>
</evidence>
<dbReference type="InterPro" id="IPR039104">
    <property type="entry name" value="6PGL"/>
</dbReference>
<keyword evidence="7" id="KW-0378">Hydrolase</keyword>
<dbReference type="NCBIfam" id="TIGR01198">
    <property type="entry name" value="pgl"/>
    <property type="match status" value="1"/>
</dbReference>
<dbReference type="InterPro" id="IPR037171">
    <property type="entry name" value="NagB/RpiA_transferase-like"/>
</dbReference>
<dbReference type="CDD" id="cd01400">
    <property type="entry name" value="6PGL"/>
    <property type="match status" value="1"/>
</dbReference>
<sequence>MESPKVKIYNDNQAVAEAFAKDLYQFVSSREDSVHIALSGGSTPALLFDILAKDYVEKMPWEKIHFWWGDERCVLPTDEQSNYKMTVDHLLGKIKMPEENIHRVLGELTPEQANKAYIHEISELVPEANGWPEFDLIILGMGNDGHTASIFPHEIQLLHDAKICAVATHPESGQKRVSLTGAVINNAKEVSFLVTGKSKTDRVNEIFNKLDGYKELPSTYINPTHGQLTFYFDKDAAAKIS</sequence>
<protein>
    <recommendedName>
        <fullName evidence="6 7">6-phosphogluconolactonase</fullName>
        <shortName evidence="7">6PGL</shortName>
        <ecNumber evidence="5 7">3.1.1.31</ecNumber>
    </recommendedName>
</protein>
<dbReference type="GO" id="GO:0006098">
    <property type="term" value="P:pentose-phosphate shunt"/>
    <property type="evidence" value="ECO:0007669"/>
    <property type="project" value="UniProtKB-UniPathway"/>
</dbReference>
<dbReference type="GO" id="GO:0017057">
    <property type="term" value="F:6-phosphogluconolactonase activity"/>
    <property type="evidence" value="ECO:0007669"/>
    <property type="project" value="UniProtKB-UniRule"/>
</dbReference>